<dbReference type="AlphaFoldDB" id="A0AA88XIT9"/>
<reference evidence="4" key="1">
    <citation type="submission" date="2019-08" db="EMBL/GenBank/DDBJ databases">
        <title>The improved chromosome-level genome for the pearl oyster Pinctada fucata martensii using PacBio sequencing and Hi-C.</title>
        <authorList>
            <person name="Zheng Z."/>
        </authorList>
    </citation>
    <scope>NUCLEOTIDE SEQUENCE</scope>
    <source>
        <strain evidence="4">ZZ-2019</strain>
        <tissue evidence="4">Adductor muscle</tissue>
    </source>
</reference>
<feature type="domain" description="C2H2-type" evidence="3">
    <location>
        <begin position="43"/>
        <end position="72"/>
    </location>
</feature>
<dbReference type="Proteomes" id="UP001186944">
    <property type="component" value="Unassembled WGS sequence"/>
</dbReference>
<evidence type="ECO:0000313" key="5">
    <source>
        <dbReference type="Proteomes" id="UP001186944"/>
    </source>
</evidence>
<dbReference type="InterPro" id="IPR013087">
    <property type="entry name" value="Znf_C2H2_type"/>
</dbReference>
<comment type="caution">
    <text evidence="4">The sequence shown here is derived from an EMBL/GenBank/DDBJ whole genome shotgun (WGS) entry which is preliminary data.</text>
</comment>
<organism evidence="4 5">
    <name type="scientific">Pinctada imbricata</name>
    <name type="common">Atlantic pearl-oyster</name>
    <name type="synonym">Pinctada martensii</name>
    <dbReference type="NCBI Taxonomy" id="66713"/>
    <lineage>
        <taxon>Eukaryota</taxon>
        <taxon>Metazoa</taxon>
        <taxon>Spiralia</taxon>
        <taxon>Lophotrochozoa</taxon>
        <taxon>Mollusca</taxon>
        <taxon>Bivalvia</taxon>
        <taxon>Autobranchia</taxon>
        <taxon>Pteriomorphia</taxon>
        <taxon>Pterioida</taxon>
        <taxon>Pterioidea</taxon>
        <taxon>Pteriidae</taxon>
        <taxon>Pinctada</taxon>
    </lineage>
</organism>
<gene>
    <name evidence="4" type="ORF">FSP39_012557</name>
</gene>
<dbReference type="EMBL" id="VSWD01000012">
    <property type="protein sequence ID" value="KAK3086042.1"/>
    <property type="molecule type" value="Genomic_DNA"/>
</dbReference>
<name>A0AA88XIT9_PINIB</name>
<keyword evidence="1" id="KW-0862">Zinc</keyword>
<keyword evidence="1" id="KW-0479">Metal-binding</keyword>
<evidence type="ECO:0000256" key="2">
    <source>
        <dbReference type="SAM" id="MobiDB-lite"/>
    </source>
</evidence>
<accession>A0AA88XIT9</accession>
<evidence type="ECO:0000313" key="4">
    <source>
        <dbReference type="EMBL" id="KAK3086042.1"/>
    </source>
</evidence>
<evidence type="ECO:0000259" key="3">
    <source>
        <dbReference type="PROSITE" id="PS50157"/>
    </source>
</evidence>
<sequence>MPLIKTTPRKELKCPLCPFKAYDSDRMRSHITECGMQQLEKRYSCSELNCNYVTNKLSNLSRHRKRHSKPTAACGSANHSDGEWARTDPGNLSDILPGDVEVSDCDSCNQTATTESNQDLLSGRTVRKPTKPSQVYAPPRRPVLSIPGISESTCIASMTDEVEAESNLRSDSAATYELPPRSNPSSVPPLIPLGRLQPDQNTASNTSDASAQTQETKCRKRRTSWTIKRWSEGDIQVEQVEMVEEDIE</sequence>
<protein>
    <recommendedName>
        <fullName evidence="3">C2H2-type domain-containing protein</fullName>
    </recommendedName>
</protein>
<dbReference type="GO" id="GO:0008270">
    <property type="term" value="F:zinc ion binding"/>
    <property type="evidence" value="ECO:0007669"/>
    <property type="project" value="UniProtKB-KW"/>
</dbReference>
<dbReference type="Gene3D" id="3.30.160.60">
    <property type="entry name" value="Classic Zinc Finger"/>
    <property type="match status" value="1"/>
</dbReference>
<feature type="region of interest" description="Disordered" evidence="2">
    <location>
        <begin position="111"/>
        <end position="146"/>
    </location>
</feature>
<feature type="compositionally biased region" description="Polar residues" evidence="2">
    <location>
        <begin position="198"/>
        <end position="215"/>
    </location>
</feature>
<keyword evidence="5" id="KW-1185">Reference proteome</keyword>
<feature type="region of interest" description="Disordered" evidence="2">
    <location>
        <begin position="165"/>
        <end position="223"/>
    </location>
</feature>
<proteinExistence type="predicted"/>
<dbReference type="SMART" id="SM00355">
    <property type="entry name" value="ZnF_C2H2"/>
    <property type="match status" value="2"/>
</dbReference>
<evidence type="ECO:0000256" key="1">
    <source>
        <dbReference type="PROSITE-ProRule" id="PRU00042"/>
    </source>
</evidence>
<dbReference type="PROSITE" id="PS50157">
    <property type="entry name" value="ZINC_FINGER_C2H2_2"/>
    <property type="match status" value="1"/>
</dbReference>
<keyword evidence="1" id="KW-0863">Zinc-finger</keyword>
<feature type="region of interest" description="Disordered" evidence="2">
    <location>
        <begin position="61"/>
        <end position="92"/>
    </location>
</feature>
<feature type="compositionally biased region" description="Polar residues" evidence="2">
    <location>
        <begin position="111"/>
        <end position="120"/>
    </location>
</feature>